<reference evidence="1 2" key="1">
    <citation type="submission" date="2011-08" db="EMBL/GenBank/DDBJ databases">
        <title>The genome of the obligate endobacterium of an arbuscular mycorrhizal fungus reveals an interphylum network of nutritional interactions.</title>
        <authorList>
            <person name="Ghignone S."/>
            <person name="Salvioli A."/>
            <person name="Anca I."/>
            <person name="Lumini E."/>
            <person name="Ortu G."/>
            <person name="Petiti L."/>
            <person name="Cruveiller S."/>
            <person name="Bianciotto V."/>
            <person name="Piffanelli P."/>
            <person name="Lanfranco L."/>
            <person name="Bonfante P."/>
        </authorList>
    </citation>
    <scope>NUCLEOTIDE SEQUENCE [LARGE SCALE GENOMIC DNA]</scope>
    <source>
        <strain evidence="1 2">BEG34</strain>
    </source>
</reference>
<dbReference type="Gene3D" id="1.25.40.20">
    <property type="entry name" value="Ankyrin repeat-containing domain"/>
    <property type="match status" value="1"/>
</dbReference>
<dbReference type="OrthoDB" id="9136714at2"/>
<dbReference type="RefSeq" id="WP_006682397.1">
    <property type="nucleotide sequence ID" value="NZ_CAFB01000038.1"/>
</dbReference>
<sequence>MITSISEAIQLFNSEFQRNSQVKELYTKIEAIIYKDRSEWPCSQNEKNALSNEDIDEINRLFDNEILGFKGEALKKQFFNHYFFRSNGSASNWDEITIFPQLCSCAHITALEYALPYIENIDAPTQKFKWSPLMMAMMDAFMTDSFEKMELLIDYGANVQYVSPESFLSLPLLCVLIKAEWPEKCEKMYAFLVQHGARIISPTFLKAVEAFEDPQSRDTKLWGLRTTLTARFNLEPDHLAQFGREVKEKAAEELREKLYMCLNNGEYLKLFKAVEDLQSAGPKAAEVVNFEFKKGGTPFIYACTLFKGMIVEYEEDEALLKDVCNHVLKALVDCGAEFHEDCAAYQIFDSVDPSLQNKLKGYCQTLIEHVMLREKALTQKAFAEAFV</sequence>
<name>G2J8R3_9BURK</name>
<dbReference type="AlphaFoldDB" id="G2J8R3"/>
<evidence type="ECO:0000313" key="2">
    <source>
        <dbReference type="Proteomes" id="UP000054051"/>
    </source>
</evidence>
<keyword evidence="2" id="KW-1185">Reference proteome</keyword>
<evidence type="ECO:0000313" key="1">
    <source>
        <dbReference type="EMBL" id="CCD29160.1"/>
    </source>
</evidence>
<dbReference type="SUPFAM" id="SSF48403">
    <property type="entry name" value="Ankyrin repeat"/>
    <property type="match status" value="1"/>
</dbReference>
<protein>
    <submittedName>
        <fullName evidence="1">Uncharacterized protein</fullName>
    </submittedName>
</protein>
<gene>
    <name evidence="1" type="ORF">CAGGBEG34_210021</name>
</gene>
<organism evidence="1 2">
    <name type="scientific">Candidatus Glomeribacter gigasporarum BEG34</name>
    <dbReference type="NCBI Taxonomy" id="1070319"/>
    <lineage>
        <taxon>Bacteria</taxon>
        <taxon>Pseudomonadati</taxon>
        <taxon>Pseudomonadota</taxon>
        <taxon>Betaproteobacteria</taxon>
        <taxon>Burkholderiales</taxon>
        <taxon>Burkholderiaceae</taxon>
        <taxon>Candidatus Glomeribacter</taxon>
    </lineage>
</organism>
<dbReference type="InterPro" id="IPR036770">
    <property type="entry name" value="Ankyrin_rpt-contain_sf"/>
</dbReference>
<proteinExistence type="predicted"/>
<dbReference type="STRING" id="1070319.CAGGBEG34_210021"/>
<dbReference type="EMBL" id="CAFB01000038">
    <property type="protein sequence ID" value="CCD29160.1"/>
    <property type="molecule type" value="Genomic_DNA"/>
</dbReference>
<dbReference type="Proteomes" id="UP000054051">
    <property type="component" value="Unassembled WGS sequence"/>
</dbReference>
<comment type="caution">
    <text evidence="1">The sequence shown here is derived from an EMBL/GenBank/DDBJ whole genome shotgun (WGS) entry which is preliminary data.</text>
</comment>
<accession>G2J8R3</accession>